<dbReference type="Pfam" id="PF21089">
    <property type="entry name" value="PKS_DH_N"/>
    <property type="match status" value="1"/>
</dbReference>
<keyword evidence="5" id="KW-0521">NADP</keyword>
<evidence type="ECO:0000256" key="5">
    <source>
        <dbReference type="ARBA" id="ARBA00022857"/>
    </source>
</evidence>
<dbReference type="CDD" id="cd00833">
    <property type="entry name" value="PKS"/>
    <property type="match status" value="1"/>
</dbReference>
<feature type="active site" description="Proton acceptor; for dehydratase activity" evidence="7">
    <location>
        <position position="904"/>
    </location>
</feature>
<evidence type="ECO:0000256" key="2">
    <source>
        <dbReference type="ARBA" id="ARBA00022553"/>
    </source>
</evidence>
<dbReference type="Pfam" id="PF08659">
    <property type="entry name" value="KR"/>
    <property type="match status" value="1"/>
</dbReference>
<dbReference type="Gene3D" id="3.10.129.110">
    <property type="entry name" value="Polyketide synthase dehydratase"/>
    <property type="match status" value="1"/>
</dbReference>
<dbReference type="PROSITE" id="PS52004">
    <property type="entry name" value="KS3_2"/>
    <property type="match status" value="1"/>
</dbReference>
<dbReference type="SMART" id="SM00826">
    <property type="entry name" value="PKS_DH"/>
    <property type="match status" value="1"/>
</dbReference>
<dbReference type="Pfam" id="PF14765">
    <property type="entry name" value="PS-DH"/>
    <property type="match status" value="1"/>
</dbReference>
<dbReference type="PROSITE" id="PS00606">
    <property type="entry name" value="KS3_1"/>
    <property type="match status" value="1"/>
</dbReference>
<dbReference type="STRING" id="1392250.A0A2I2G901"/>
<dbReference type="Pfam" id="PF16197">
    <property type="entry name" value="KAsynt_C_assoc"/>
    <property type="match status" value="1"/>
</dbReference>
<dbReference type="SMART" id="SM00829">
    <property type="entry name" value="PKS_ER"/>
    <property type="match status" value="1"/>
</dbReference>
<dbReference type="InterPro" id="IPR049552">
    <property type="entry name" value="PKS_DH_N"/>
</dbReference>
<dbReference type="Pfam" id="PF08240">
    <property type="entry name" value="ADH_N"/>
    <property type="match status" value="1"/>
</dbReference>
<dbReference type="InterPro" id="IPR014030">
    <property type="entry name" value="Ketoacyl_synth_N"/>
</dbReference>
<feature type="domain" description="PKS/mFAS DH" evidence="10">
    <location>
        <begin position="872"/>
        <end position="1158"/>
    </location>
</feature>
<dbReference type="GO" id="GO:0016491">
    <property type="term" value="F:oxidoreductase activity"/>
    <property type="evidence" value="ECO:0007669"/>
    <property type="project" value="InterPro"/>
</dbReference>
<feature type="active site" description="Proton donor; for dehydratase activity" evidence="7">
    <location>
        <position position="1073"/>
    </location>
</feature>
<keyword evidence="1" id="KW-0596">Phosphopantetheine</keyword>
<dbReference type="Gene3D" id="3.40.366.10">
    <property type="entry name" value="Malonyl-Coenzyme A Acyl Carrier Protein, domain 2"/>
    <property type="match status" value="1"/>
</dbReference>
<dbReference type="GeneID" id="36559287"/>
<dbReference type="InterPro" id="IPR032821">
    <property type="entry name" value="PKS_assoc"/>
</dbReference>
<dbReference type="InterPro" id="IPR016035">
    <property type="entry name" value="Acyl_Trfase/lysoPLipase"/>
</dbReference>
<dbReference type="InterPro" id="IPR014031">
    <property type="entry name" value="Ketoacyl_synth_C"/>
</dbReference>
<keyword evidence="6" id="KW-0511">Multifunctional enzyme</keyword>
<evidence type="ECO:0000259" key="8">
    <source>
        <dbReference type="PROSITE" id="PS50075"/>
    </source>
</evidence>
<comment type="caution">
    <text evidence="11">The sequence shown here is derived from an EMBL/GenBank/DDBJ whole genome shotgun (WGS) entry which is preliminary data.</text>
</comment>
<evidence type="ECO:0000313" key="12">
    <source>
        <dbReference type="Proteomes" id="UP000234275"/>
    </source>
</evidence>
<dbReference type="CDD" id="cd05195">
    <property type="entry name" value="enoyl_red"/>
    <property type="match status" value="1"/>
</dbReference>
<dbReference type="InterPro" id="IPR050091">
    <property type="entry name" value="PKS_NRPS_Biosynth_Enz"/>
</dbReference>
<dbReference type="GO" id="GO:0004312">
    <property type="term" value="F:fatty acid synthase activity"/>
    <property type="evidence" value="ECO:0007669"/>
    <property type="project" value="TreeGrafter"/>
</dbReference>
<feature type="domain" description="Ketosynthase family 3 (KS3)" evidence="9">
    <location>
        <begin position="1"/>
        <end position="410"/>
    </location>
</feature>
<dbReference type="SMART" id="SM00825">
    <property type="entry name" value="PKS_KS"/>
    <property type="match status" value="1"/>
</dbReference>
<sequence>MALRLPGDTNSPSSFWSLLMNKTDTSTPIPSDRYNISAFHSPNKPGMVRPQRGHFLSQDYVNEVDTSVIQVGMYEFSHLDPQQTLLMEVIWECMESAGQTEWRGREIGCYVGVFGEDWYDLKCKETGELPRTHAFATGGFALSNHVSYQFDLKGPSSTIQTACSSSLTAVHEACQALYTRGCESAIVAGTNMIVTPTMTITMSDNGVLSPDGRCKTFDASADGYARGEAVNAVFLKRLDDAMRDGDPIRGVIRSTAANYDGHSGRIFAPDVMSQERLIRQAYQRAGIADLSQTAFVECHGTGTKVGDVVEAMAVARAFRSDELYLGAVKTNIGHGEGASGLTGLIKAVLALEHRIIPPNIHFETPNPKVPFDKGLRVPVEPVPWPSNRQERVSVNCFGVGGSNAHAIVESASSFQATEAPSSQRARLLVMSAQSEAALQQRIADIQGYIEQDPKTVQNLAYTLGVKRDHLSHRAFMIANEDGTLEDPILSKPAAASSIVFAFTGQGTRWPGMAKELIQSAESFHDDIRSMDWILKTLPDPPHWSIEDELRQPGSSSGSTKAELSQTLCAAVQIALVNLLSQWGIRPSAVVGHSSGEIAAAYAAGAISMKSAITLAHYRGQIAKCSTKPGGMLVVGLGPDMAKHYLVEGVVIACENSPQSVNLSGDKDQLEAVLEAILAEHPDTFYRRLPVEVAYHSPHMADLGHAYEAAIQPYITTASTTSNIPMYSSVTGEVLAHTNLDAAYWRCNLESPVLFSSTVSNLLNAQTTDSEPTLFLEIGAHPALSSPLRQIASHLRKRINHIATLRKHTNQHLSLLQSAGHLYLANQTPSFSHLNGPGTTLTNLPTYPWDRRNINRQESRLTRNWRFRKHAPHELLGSRTLESTDLEPSWRNLLRASVVVWLSDHCVLGDVVFPAAGYIGMIVEAMRQVSGDSRGCWIQQLVFKTPLTMSKKGGMTEVVTSFKPVRYSDRVESEWWEVTISSFNGTAWTKHCMGQVKSGQAQEGGCLTAPIEKLPRLVAPGAWYRAVKNVGLRYGPRFQLLEDITAHPVENIANATIRDRQDNAEYPVHPTVIDQCLQLAGLAACRGRTTLVDGVAIPTFIESMYVGGGRDGDFMLAETKGVPVAGTHFKCDSRLKVGEETLLSVQGAVIVQLEQGGREDKSPLASHIEWRPDTDLVSMKEVMDSETSESRDLVDKLSALSVIQIHRAIQDVIPASQFEEYRRWIGEEVERIGEGKVLEAPEWAALDDTALQCLRDGLSAKLKTHGQEEISGLSARVVESCADILRGAIDPTEILTLEKLRQVHEYTASSSRVFQLLGLMRHTNPRMRVLDIGSGLARLTSCSLNALTSEEGRCWSKYTWTDVCSAAVQDAQKRHGDTIECCVFDINQDSSKQGLQESSYDVVIVSDNIKKLLVPGGRIRLLPECETKETTARSMEWRSCLEAAKFIDIDIDTFDKCCRQQIIARVPQPSIEPTSIDILISDTPKHPWHQAIQTTLSARGFTVNTRFLSDPIPKDAFVISLLDLDNPFFKSMTETQLSSFQSMLASTPRILWITHSAQVRSSNPDFGLLLGVARCIRQEMSVPFATVEVDEFTPEALNAVLGVQEKLRRQVLQEELDARDYEFAIHDGIVHTGRYHWTSMTDMLAARLEQDVPLKLDISPYGAVGSLGWVPGETVPLGADDVEVDIRYVGLNFRDVMISLGVMADKEEFGIECSGVITRTGANVCHLHLGQKVGVLYAGVFRSRKVVPATACLEIPAAVALDDAAGILVVFNTVLYSIMEVGRLQKGQSILIHAACGGVGLAAIQLCQTIGAEIYCTVGSEKKTQYLMETFGIPRHRIFNSRDVSFQSDVMRETNGVGVDVVLNSLGGPLLHASWECVAQFGKMIELGKRDFLEHGMLRMDLFGGNRSFVGVDLFELAKRPGVIAALHDQLLELLQEGKIQPIRPLKVMPASEVEQAFRHMQQGLHMGKIVVQMTERSSSLQVAKSRQKVTFDPDTAYLLVGGLGGIGRSIALWMVEHGAKHLIFLSRSAGQSPGDKSFLHELEIQGCDARAVKGDVSVLTDVQRAVNESPYPIRGMLQLSMLTRDQFIRDLTHANWTTALAAKVTGTWNLHHALEGSQLSFFVLCSSIAGLMGSPGQVNYGAANTFLNAFTQFRLQQNLPASVISLGGVDDIGFLATQSTRVRDNMNAASVRMLHEHEVLDAFEVAITGRTVPLPSFSRTSLIPQEFAIGMSSTKALSDPSVRPLWADDARFLHYRDIATSASDDQTLAPVNTLRQMIADARVRIAGARSASSGVLLSTDALEEFFSSSDRAEIRRGVLNGFRSFSIFGEDLDDEALGKVQIDSLLTIELRNWMRKHLGLDVSIGDVAEAGTLGGLGNLIIRHLLKASV</sequence>
<dbReference type="InterPro" id="IPR013968">
    <property type="entry name" value="PKS_KR"/>
</dbReference>
<dbReference type="FunFam" id="3.40.50.720:FF:000209">
    <property type="entry name" value="Polyketide synthase Pks12"/>
    <property type="match status" value="1"/>
</dbReference>
<dbReference type="PANTHER" id="PTHR43775:SF49">
    <property type="entry name" value="SYNTHASE, PUTATIVE (JCVI)-RELATED"/>
    <property type="match status" value="1"/>
</dbReference>
<dbReference type="PANTHER" id="PTHR43775">
    <property type="entry name" value="FATTY ACID SYNTHASE"/>
    <property type="match status" value="1"/>
</dbReference>
<dbReference type="SUPFAM" id="SSF47336">
    <property type="entry name" value="ACP-like"/>
    <property type="match status" value="1"/>
</dbReference>
<protein>
    <submittedName>
        <fullName evidence="11">Putative polyketide synthase</fullName>
    </submittedName>
</protein>
<dbReference type="SMART" id="SM00822">
    <property type="entry name" value="PKS_KR"/>
    <property type="match status" value="1"/>
</dbReference>
<dbReference type="InterPro" id="IPR001227">
    <property type="entry name" value="Ac_transferase_dom_sf"/>
</dbReference>
<dbReference type="Proteomes" id="UP000234275">
    <property type="component" value="Unassembled WGS sequence"/>
</dbReference>
<dbReference type="SMART" id="SM00827">
    <property type="entry name" value="PKS_AT"/>
    <property type="match status" value="1"/>
</dbReference>
<evidence type="ECO:0000259" key="10">
    <source>
        <dbReference type="PROSITE" id="PS52019"/>
    </source>
</evidence>
<dbReference type="InterPro" id="IPR036291">
    <property type="entry name" value="NAD(P)-bd_dom_sf"/>
</dbReference>
<keyword evidence="3" id="KW-0489">Methyltransferase</keyword>
<dbReference type="InterPro" id="IPR016036">
    <property type="entry name" value="Malonyl_transacylase_ACP-bd"/>
</dbReference>
<dbReference type="Pfam" id="PF00109">
    <property type="entry name" value="ketoacyl-synt"/>
    <property type="match status" value="1"/>
</dbReference>
<keyword evidence="4" id="KW-0808">Transferase</keyword>
<keyword evidence="12" id="KW-1185">Reference proteome</keyword>
<reference evidence="11 12" key="1">
    <citation type="submission" date="2016-12" db="EMBL/GenBank/DDBJ databases">
        <title>The genomes of Aspergillus section Nigri reveals drivers in fungal speciation.</title>
        <authorList>
            <consortium name="DOE Joint Genome Institute"/>
            <person name="Vesth T.C."/>
            <person name="Nybo J."/>
            <person name="Theobald S."/>
            <person name="Brandl J."/>
            <person name="Frisvad J.C."/>
            <person name="Nielsen K.F."/>
            <person name="Lyhne E.K."/>
            <person name="Kogle M.E."/>
            <person name="Kuo A."/>
            <person name="Riley R."/>
            <person name="Clum A."/>
            <person name="Nolan M."/>
            <person name="Lipzen A."/>
            <person name="Salamov A."/>
            <person name="Henrissat B."/>
            <person name="Wiebenga A."/>
            <person name="De Vries R.P."/>
            <person name="Grigoriev I.V."/>
            <person name="Mortensen U.H."/>
            <person name="Andersen M.R."/>
            <person name="Baker S.E."/>
        </authorList>
    </citation>
    <scope>NUCLEOTIDE SEQUENCE [LARGE SCALE GENOMIC DNA]</scope>
    <source>
        <strain evidence="11 12">IBT 23096</strain>
    </source>
</reference>
<dbReference type="InterPro" id="IPR057326">
    <property type="entry name" value="KR_dom"/>
</dbReference>
<dbReference type="GO" id="GO:0032259">
    <property type="term" value="P:methylation"/>
    <property type="evidence" value="ECO:0007669"/>
    <property type="project" value="UniProtKB-KW"/>
</dbReference>
<dbReference type="GO" id="GO:0008168">
    <property type="term" value="F:methyltransferase activity"/>
    <property type="evidence" value="ECO:0007669"/>
    <property type="project" value="UniProtKB-KW"/>
</dbReference>
<feature type="domain" description="Carrier" evidence="8">
    <location>
        <begin position="2309"/>
        <end position="2384"/>
    </location>
</feature>
<feature type="region of interest" description="N-terminal hotdog fold" evidence="7">
    <location>
        <begin position="872"/>
        <end position="1002"/>
    </location>
</feature>
<dbReference type="Gene3D" id="3.40.47.10">
    <property type="match status" value="1"/>
</dbReference>
<dbReference type="InterPro" id="IPR020841">
    <property type="entry name" value="PKS_Beta-ketoAc_synthase_dom"/>
</dbReference>
<dbReference type="SUPFAM" id="SSF55048">
    <property type="entry name" value="Probable ACP-binding domain of malonyl-CoA ACP transacylase"/>
    <property type="match status" value="1"/>
</dbReference>
<dbReference type="InterPro" id="IPR020807">
    <property type="entry name" value="PKS_DH"/>
</dbReference>
<dbReference type="PROSITE" id="PS00012">
    <property type="entry name" value="PHOSPHOPANTETHEINE"/>
    <property type="match status" value="1"/>
</dbReference>
<evidence type="ECO:0000256" key="4">
    <source>
        <dbReference type="ARBA" id="ARBA00022679"/>
    </source>
</evidence>
<organism evidence="11 12">
    <name type="scientific">Aspergillus steynii IBT 23096</name>
    <dbReference type="NCBI Taxonomy" id="1392250"/>
    <lineage>
        <taxon>Eukaryota</taxon>
        <taxon>Fungi</taxon>
        <taxon>Dikarya</taxon>
        <taxon>Ascomycota</taxon>
        <taxon>Pezizomycotina</taxon>
        <taxon>Eurotiomycetes</taxon>
        <taxon>Eurotiomycetidae</taxon>
        <taxon>Eurotiales</taxon>
        <taxon>Aspergillaceae</taxon>
        <taxon>Aspergillus</taxon>
        <taxon>Aspergillus subgen. Circumdati</taxon>
    </lineage>
</organism>
<dbReference type="InterPro" id="IPR036736">
    <property type="entry name" value="ACP-like_sf"/>
</dbReference>
<dbReference type="InterPro" id="IPR049551">
    <property type="entry name" value="PKS_DH_C"/>
</dbReference>
<proteinExistence type="predicted"/>
<evidence type="ECO:0000256" key="7">
    <source>
        <dbReference type="PROSITE-ProRule" id="PRU01363"/>
    </source>
</evidence>
<dbReference type="PROSITE" id="PS50075">
    <property type="entry name" value="CARRIER"/>
    <property type="match status" value="1"/>
</dbReference>
<dbReference type="InterPro" id="IPR006162">
    <property type="entry name" value="Ppantetheine_attach_site"/>
</dbReference>
<dbReference type="SUPFAM" id="SSF50129">
    <property type="entry name" value="GroES-like"/>
    <property type="match status" value="1"/>
</dbReference>
<dbReference type="InterPro" id="IPR018201">
    <property type="entry name" value="Ketoacyl_synth_AS"/>
</dbReference>
<evidence type="ECO:0000256" key="1">
    <source>
        <dbReference type="ARBA" id="ARBA00022450"/>
    </source>
</evidence>
<evidence type="ECO:0000256" key="6">
    <source>
        <dbReference type="ARBA" id="ARBA00023268"/>
    </source>
</evidence>
<dbReference type="InterPro" id="IPR042104">
    <property type="entry name" value="PKS_dehydratase_sf"/>
</dbReference>
<dbReference type="RefSeq" id="XP_024704661.1">
    <property type="nucleotide sequence ID" value="XM_024851588.1"/>
</dbReference>
<dbReference type="InterPro" id="IPR013154">
    <property type="entry name" value="ADH-like_N"/>
</dbReference>
<dbReference type="Gene3D" id="3.90.180.10">
    <property type="entry name" value="Medium-chain alcohol dehydrogenases, catalytic domain"/>
    <property type="match status" value="1"/>
</dbReference>
<evidence type="ECO:0000313" key="11">
    <source>
        <dbReference type="EMBL" id="PLB49359.1"/>
    </source>
</evidence>
<dbReference type="PROSITE" id="PS52019">
    <property type="entry name" value="PKS_MFAS_DH"/>
    <property type="match status" value="1"/>
</dbReference>
<dbReference type="InterPro" id="IPR049900">
    <property type="entry name" value="PKS_mFAS_DH"/>
</dbReference>
<dbReference type="Pfam" id="PF00698">
    <property type="entry name" value="Acyl_transf_1"/>
    <property type="match status" value="1"/>
</dbReference>
<dbReference type="SUPFAM" id="SSF53901">
    <property type="entry name" value="Thiolase-like"/>
    <property type="match status" value="1"/>
</dbReference>
<dbReference type="SUPFAM" id="SSF53335">
    <property type="entry name" value="S-adenosyl-L-methionine-dependent methyltransferases"/>
    <property type="match status" value="1"/>
</dbReference>
<name>A0A2I2G901_9EURO</name>
<evidence type="ECO:0000259" key="9">
    <source>
        <dbReference type="PROSITE" id="PS52004"/>
    </source>
</evidence>
<keyword evidence="2" id="KW-0597">Phosphoprotein</keyword>
<dbReference type="InterPro" id="IPR029063">
    <property type="entry name" value="SAM-dependent_MTases_sf"/>
</dbReference>
<feature type="region of interest" description="C-terminal hotdog fold" evidence="7">
    <location>
        <begin position="1014"/>
        <end position="1158"/>
    </location>
</feature>
<dbReference type="GO" id="GO:0044550">
    <property type="term" value="P:secondary metabolite biosynthetic process"/>
    <property type="evidence" value="ECO:0007669"/>
    <property type="project" value="UniProtKB-ARBA"/>
</dbReference>
<dbReference type="SUPFAM" id="SSF52151">
    <property type="entry name" value="FabD/lysophospholipase-like"/>
    <property type="match status" value="1"/>
</dbReference>
<dbReference type="InterPro" id="IPR020843">
    <property type="entry name" value="ER"/>
</dbReference>
<accession>A0A2I2G901</accession>
<dbReference type="InterPro" id="IPR011032">
    <property type="entry name" value="GroES-like_sf"/>
</dbReference>
<dbReference type="GO" id="GO:0004315">
    <property type="term" value="F:3-oxoacyl-[acyl-carrier-protein] synthase activity"/>
    <property type="evidence" value="ECO:0007669"/>
    <property type="project" value="InterPro"/>
</dbReference>
<dbReference type="Pfam" id="PF02801">
    <property type="entry name" value="Ketoacyl-synt_C"/>
    <property type="match status" value="1"/>
</dbReference>
<dbReference type="InterPro" id="IPR016039">
    <property type="entry name" value="Thiolase-like"/>
</dbReference>
<dbReference type="GO" id="GO:0006633">
    <property type="term" value="P:fatty acid biosynthetic process"/>
    <property type="evidence" value="ECO:0007669"/>
    <property type="project" value="InterPro"/>
</dbReference>
<dbReference type="Gene3D" id="3.40.50.150">
    <property type="entry name" value="Vaccinia Virus protein VP39"/>
    <property type="match status" value="1"/>
</dbReference>
<dbReference type="InterPro" id="IPR009081">
    <property type="entry name" value="PP-bd_ACP"/>
</dbReference>
<dbReference type="EMBL" id="MSFO01000004">
    <property type="protein sequence ID" value="PLB49359.1"/>
    <property type="molecule type" value="Genomic_DNA"/>
</dbReference>
<dbReference type="Gene3D" id="3.40.50.720">
    <property type="entry name" value="NAD(P)-binding Rossmann-like Domain"/>
    <property type="match status" value="1"/>
</dbReference>
<gene>
    <name evidence="11" type="ORF">P170DRAFT_456008</name>
</gene>
<dbReference type="GO" id="GO:1901336">
    <property type="term" value="P:lactone biosynthetic process"/>
    <property type="evidence" value="ECO:0007669"/>
    <property type="project" value="UniProtKB-ARBA"/>
</dbReference>
<dbReference type="InterPro" id="IPR014043">
    <property type="entry name" value="Acyl_transferase_dom"/>
</dbReference>
<dbReference type="VEuPathDB" id="FungiDB:P170DRAFT_456008"/>
<evidence type="ECO:0000256" key="3">
    <source>
        <dbReference type="ARBA" id="ARBA00022603"/>
    </source>
</evidence>
<dbReference type="OrthoDB" id="329835at2759"/>
<dbReference type="SUPFAM" id="SSF51735">
    <property type="entry name" value="NAD(P)-binding Rossmann-fold domains"/>
    <property type="match status" value="2"/>
</dbReference>
<dbReference type="Pfam" id="PF13602">
    <property type="entry name" value="ADH_zinc_N_2"/>
    <property type="match status" value="1"/>
</dbReference>